<evidence type="ECO:0000313" key="2">
    <source>
        <dbReference type="EMBL" id="ARF56243.1"/>
    </source>
</evidence>
<name>A0A1V0TTN4_9ACTN</name>
<dbReference type="PANTHER" id="PTHR43745:SF2">
    <property type="entry name" value="NITROREDUCTASE MJ1384-RELATED"/>
    <property type="match status" value="1"/>
</dbReference>
<dbReference type="Pfam" id="PF00881">
    <property type="entry name" value="Nitroreductase"/>
    <property type="match status" value="1"/>
</dbReference>
<dbReference type="PANTHER" id="PTHR43745">
    <property type="entry name" value="NITROREDUCTASE MJ1384-RELATED"/>
    <property type="match status" value="1"/>
</dbReference>
<sequence>MRFRRARCLTCYWHEGAFVVHPYAGGAPVSLHPAAAEILSAFEDWATAAEATKLLDHLAPETVDEAVDAFAHGGVLLAEGSAEAGRDEDIARDWSAWAPEAPFLHFATQNDYLDTEVNTEDADRVPDAAQLPPLFTAYPDAMRLPLPRRPADLRASYDHVLYSRRTHRDFTREPVELETLAALLSTVFGPVDFVDSGHGPLYRRTSPSGGARQELDAYVGILNVTGLAPGWYHYNGLQHCLELRADGLTSAEAAHLCADQEWAGHAAFLVVLVARMERLSVKYHTPRCYRVCLLNAGHLGQTFALTATALGLGPAQTGAFNDAPLAERCGLDNAGHVPVYALAAGHPHSRPHNAPTPVTMTAFRSTVLDA</sequence>
<dbReference type="Proteomes" id="UP000192726">
    <property type="component" value="Chromosome"/>
</dbReference>
<evidence type="ECO:0000313" key="3">
    <source>
        <dbReference type="Proteomes" id="UP000192726"/>
    </source>
</evidence>
<accession>A0A1V0TTN4</accession>
<dbReference type="InterPro" id="IPR000415">
    <property type="entry name" value="Nitroreductase-like"/>
</dbReference>
<reference evidence="2 3" key="1">
    <citation type="submission" date="2017-04" db="EMBL/GenBank/DDBJ databases">
        <title>Complete Genome Sequence of Streptomyces gilvosporeus F607, a Capable Producer of Natamycin.</title>
        <authorList>
            <person name="Zong G."/>
            <person name="Zhong C."/>
            <person name="Fu J."/>
            <person name="Qin R."/>
            <person name="Cao G."/>
        </authorList>
    </citation>
    <scope>NUCLEOTIDE SEQUENCE [LARGE SCALE GENOMIC DNA]</scope>
    <source>
        <strain evidence="2 3">F607</strain>
    </source>
</reference>
<dbReference type="CDD" id="cd02142">
    <property type="entry name" value="McbC_SagB-like_oxidoreductase"/>
    <property type="match status" value="1"/>
</dbReference>
<dbReference type="RefSeq" id="WP_083106093.1">
    <property type="nucleotide sequence ID" value="NZ_CP020569.1"/>
</dbReference>
<dbReference type="EMBL" id="CP020569">
    <property type="protein sequence ID" value="ARF56243.1"/>
    <property type="molecule type" value="Genomic_DNA"/>
</dbReference>
<evidence type="ECO:0000259" key="1">
    <source>
        <dbReference type="Pfam" id="PF00881"/>
    </source>
</evidence>
<proteinExistence type="predicted"/>
<dbReference type="InterPro" id="IPR029479">
    <property type="entry name" value="Nitroreductase"/>
</dbReference>
<dbReference type="InterPro" id="IPR020051">
    <property type="entry name" value="SagB-type_dehydrogenase"/>
</dbReference>
<dbReference type="AlphaFoldDB" id="A0A1V0TTN4"/>
<dbReference type="Gene3D" id="3.40.109.10">
    <property type="entry name" value="NADH Oxidase"/>
    <property type="match status" value="1"/>
</dbReference>
<dbReference type="NCBIfam" id="TIGR03605">
    <property type="entry name" value="antibiot_sagB"/>
    <property type="match status" value="1"/>
</dbReference>
<keyword evidence="3" id="KW-1185">Reference proteome</keyword>
<dbReference type="KEGG" id="sgv:B1H19_20500"/>
<feature type="domain" description="Nitroreductase" evidence="1">
    <location>
        <begin position="162"/>
        <end position="346"/>
    </location>
</feature>
<dbReference type="GO" id="GO:0016491">
    <property type="term" value="F:oxidoreductase activity"/>
    <property type="evidence" value="ECO:0007669"/>
    <property type="project" value="InterPro"/>
</dbReference>
<dbReference type="InterPro" id="IPR052544">
    <property type="entry name" value="Bacteriocin_Proc_Enz"/>
</dbReference>
<gene>
    <name evidence="2" type="ORF">B1H19_20500</name>
</gene>
<organism evidence="2 3">
    <name type="scientific">Streptomyces gilvosporeus</name>
    <dbReference type="NCBI Taxonomy" id="553510"/>
    <lineage>
        <taxon>Bacteria</taxon>
        <taxon>Bacillati</taxon>
        <taxon>Actinomycetota</taxon>
        <taxon>Actinomycetes</taxon>
        <taxon>Kitasatosporales</taxon>
        <taxon>Streptomycetaceae</taxon>
        <taxon>Streptomyces</taxon>
    </lineage>
</organism>
<protein>
    <submittedName>
        <fullName evidence="2">Nitroreductase</fullName>
    </submittedName>
</protein>
<dbReference type="STRING" id="553510.B1H19_20500"/>
<dbReference type="OrthoDB" id="3723182at2"/>
<dbReference type="SUPFAM" id="SSF55469">
    <property type="entry name" value="FMN-dependent nitroreductase-like"/>
    <property type="match status" value="1"/>
</dbReference>